<dbReference type="InterPro" id="IPR007219">
    <property type="entry name" value="XnlR_reg_dom"/>
</dbReference>
<accession>A0A517L653</accession>
<evidence type="ECO:0000256" key="3">
    <source>
        <dbReference type="ARBA" id="ARBA00023015"/>
    </source>
</evidence>
<name>A0A517L653_9PEZI</name>
<sequence>MTSSALGQQASPASHHSPQSDEGWSEDSDGQVEADGSRKRRRTTRPLSVSCETCKQRKVKCDRGQPACGWCMKNSQRCEYKERKKPGLRAGYGRELEAKLAEQAAMIEQMRDVLNCHEGAITQLSNASLSPAQTSSQGENFFRPPSAQTPHVPRPETALFLQKANTYPSNHSPFTPEFPGLGDRRASTISHGSNAFQAQIPTDSVNNAAMSGVPSTPRDLYNQPNPAVHSPTLNLRESLSSVPISAPMSSQPEFPDHDLCYQLVDHFFKHVNKWCPILHRKSTIDLLFGPSPLQEEERVLLHAIIATSLRFSTDRRLTEDLRQWQHKISKERVQLYGMEHSSVRALQALVILTMDFIGDSNGPPGWNMLALIVRQVVQLGLAVESTSLSVSPLYPSIYTLRATILPEPRDFIEDESRRRLFWIVYLLDRYATIATAFEFTLDEKEIDRRLPCREDLFNNNQNVETRWFKTTERSDYSLDRPENLGSFSYYIEVLGILSKIHQFLKDPVDIGALSDVERWQKRYRELDTELQTWKYNLPQEYGNMSRVFNPASKNKVVNCGWIMLHATFYTTVIRLHSSAAYPTTRSPIFTPSYSAAQRCQTAVDNISVLSTYVKNADMLTQLGPPFAFSLWVAARVVLVHGCTIDHRVSPVINPLVESLREMGRFWRVADRYAALLQRVLDEYRESERAPGMGTPNTVKILADMRRTAFDLDSLISRQPKPLNSGNVRYAATPVRTPAPTDLEYLDVFDFFNVPRLPPNMGSQVADGNGALGTNGGAGTKVEHPQPVDHGGMNSLNEFNITNFMFDANTDWLGS</sequence>
<feature type="domain" description="Zn(2)-C6 fungal-type" evidence="7">
    <location>
        <begin position="50"/>
        <end position="80"/>
    </location>
</feature>
<evidence type="ECO:0000259" key="7">
    <source>
        <dbReference type="PROSITE" id="PS50048"/>
    </source>
</evidence>
<reference evidence="8 9" key="1">
    <citation type="submission" date="2019-07" db="EMBL/GenBank/DDBJ databases">
        <title>Finished genome of Venturia effusa.</title>
        <authorList>
            <person name="Young C.A."/>
            <person name="Cox M.P."/>
            <person name="Ganley A.R.D."/>
            <person name="David W.J."/>
        </authorList>
    </citation>
    <scope>NUCLEOTIDE SEQUENCE [LARGE SCALE GENOMIC DNA]</scope>
    <source>
        <strain evidence="9">albino</strain>
    </source>
</reference>
<dbReference type="PANTHER" id="PTHR47338:SF28">
    <property type="entry name" value="C6 TRANSCRIPTION FACTOR"/>
    <property type="match status" value="1"/>
</dbReference>
<dbReference type="GO" id="GO:0003677">
    <property type="term" value="F:DNA binding"/>
    <property type="evidence" value="ECO:0007669"/>
    <property type="project" value="InterPro"/>
</dbReference>
<dbReference type="Proteomes" id="UP000316270">
    <property type="component" value="Chromosome 5"/>
</dbReference>
<dbReference type="CDD" id="cd12148">
    <property type="entry name" value="fungal_TF_MHR"/>
    <property type="match status" value="1"/>
</dbReference>
<dbReference type="SUPFAM" id="SSF57701">
    <property type="entry name" value="Zn2/Cys6 DNA-binding domain"/>
    <property type="match status" value="1"/>
</dbReference>
<proteinExistence type="predicted"/>
<evidence type="ECO:0000256" key="6">
    <source>
        <dbReference type="SAM" id="MobiDB-lite"/>
    </source>
</evidence>
<dbReference type="CDD" id="cd00067">
    <property type="entry name" value="GAL4"/>
    <property type="match status" value="1"/>
</dbReference>
<protein>
    <recommendedName>
        <fullName evidence="7">Zn(2)-C6 fungal-type domain-containing protein</fullName>
    </recommendedName>
</protein>
<feature type="compositionally biased region" description="Polar residues" evidence="6">
    <location>
        <begin position="1"/>
        <end position="22"/>
    </location>
</feature>
<evidence type="ECO:0000313" key="9">
    <source>
        <dbReference type="Proteomes" id="UP000316270"/>
    </source>
</evidence>
<dbReference type="GO" id="GO:0006351">
    <property type="term" value="P:DNA-templated transcription"/>
    <property type="evidence" value="ECO:0007669"/>
    <property type="project" value="InterPro"/>
</dbReference>
<dbReference type="EMBL" id="CP042189">
    <property type="protein sequence ID" value="QDS71111.1"/>
    <property type="molecule type" value="Genomic_DNA"/>
</dbReference>
<dbReference type="SMART" id="SM00066">
    <property type="entry name" value="GAL4"/>
    <property type="match status" value="1"/>
</dbReference>
<gene>
    <name evidence="8" type="ORF">FKW77_009545</name>
</gene>
<comment type="subcellular location">
    <subcellularLocation>
        <location evidence="1">Nucleus</location>
    </subcellularLocation>
</comment>
<evidence type="ECO:0000256" key="1">
    <source>
        <dbReference type="ARBA" id="ARBA00004123"/>
    </source>
</evidence>
<organism evidence="8 9">
    <name type="scientific">Venturia effusa</name>
    <dbReference type="NCBI Taxonomy" id="50376"/>
    <lineage>
        <taxon>Eukaryota</taxon>
        <taxon>Fungi</taxon>
        <taxon>Dikarya</taxon>
        <taxon>Ascomycota</taxon>
        <taxon>Pezizomycotina</taxon>
        <taxon>Dothideomycetes</taxon>
        <taxon>Pleosporomycetidae</taxon>
        <taxon>Venturiales</taxon>
        <taxon>Venturiaceae</taxon>
        <taxon>Venturia</taxon>
    </lineage>
</organism>
<dbReference type="GO" id="GO:0000981">
    <property type="term" value="F:DNA-binding transcription factor activity, RNA polymerase II-specific"/>
    <property type="evidence" value="ECO:0007669"/>
    <property type="project" value="InterPro"/>
</dbReference>
<dbReference type="InterPro" id="IPR050815">
    <property type="entry name" value="TF_fung"/>
</dbReference>
<keyword evidence="3" id="KW-0805">Transcription regulation</keyword>
<keyword evidence="4" id="KW-0804">Transcription</keyword>
<dbReference type="Pfam" id="PF00172">
    <property type="entry name" value="Zn_clus"/>
    <property type="match status" value="1"/>
</dbReference>
<evidence type="ECO:0000313" key="8">
    <source>
        <dbReference type="EMBL" id="QDS71111.1"/>
    </source>
</evidence>
<dbReference type="PANTHER" id="PTHR47338">
    <property type="entry name" value="ZN(II)2CYS6 TRANSCRIPTION FACTOR (EUROFUNG)-RELATED"/>
    <property type="match status" value="1"/>
</dbReference>
<dbReference type="Pfam" id="PF04082">
    <property type="entry name" value="Fungal_trans"/>
    <property type="match status" value="1"/>
</dbReference>
<feature type="compositionally biased region" description="Acidic residues" evidence="6">
    <location>
        <begin position="23"/>
        <end position="32"/>
    </location>
</feature>
<dbReference type="SMART" id="SM00906">
    <property type="entry name" value="Fungal_trans"/>
    <property type="match status" value="1"/>
</dbReference>
<keyword evidence="9" id="KW-1185">Reference proteome</keyword>
<feature type="region of interest" description="Disordered" evidence="6">
    <location>
        <begin position="1"/>
        <end position="47"/>
    </location>
</feature>
<dbReference type="Gene3D" id="4.10.240.10">
    <property type="entry name" value="Zn(2)-C6 fungal-type DNA-binding domain"/>
    <property type="match status" value="1"/>
</dbReference>
<dbReference type="InterPro" id="IPR001138">
    <property type="entry name" value="Zn2Cys6_DnaBD"/>
</dbReference>
<keyword evidence="2" id="KW-0479">Metal-binding</keyword>
<dbReference type="InterPro" id="IPR036864">
    <property type="entry name" value="Zn2-C6_fun-type_DNA-bd_sf"/>
</dbReference>
<evidence type="ECO:0000256" key="4">
    <source>
        <dbReference type="ARBA" id="ARBA00023163"/>
    </source>
</evidence>
<dbReference type="PROSITE" id="PS00463">
    <property type="entry name" value="ZN2_CY6_FUNGAL_1"/>
    <property type="match status" value="1"/>
</dbReference>
<dbReference type="OrthoDB" id="5376052at2759"/>
<dbReference type="GO" id="GO:0005634">
    <property type="term" value="C:nucleus"/>
    <property type="evidence" value="ECO:0007669"/>
    <property type="project" value="UniProtKB-SubCell"/>
</dbReference>
<dbReference type="PROSITE" id="PS50048">
    <property type="entry name" value="ZN2_CY6_FUNGAL_2"/>
    <property type="match status" value="1"/>
</dbReference>
<keyword evidence="5" id="KW-0539">Nucleus</keyword>
<evidence type="ECO:0000256" key="2">
    <source>
        <dbReference type="ARBA" id="ARBA00022723"/>
    </source>
</evidence>
<evidence type="ECO:0000256" key="5">
    <source>
        <dbReference type="ARBA" id="ARBA00023242"/>
    </source>
</evidence>
<dbReference type="GO" id="GO:0008270">
    <property type="term" value="F:zinc ion binding"/>
    <property type="evidence" value="ECO:0007669"/>
    <property type="project" value="InterPro"/>
</dbReference>
<dbReference type="AlphaFoldDB" id="A0A517L653"/>